<evidence type="ECO:0000256" key="1">
    <source>
        <dbReference type="ARBA" id="ARBA00023015"/>
    </source>
</evidence>
<dbReference type="SUPFAM" id="SSF46689">
    <property type="entry name" value="Homeodomain-like"/>
    <property type="match status" value="1"/>
</dbReference>
<evidence type="ECO:0000256" key="4">
    <source>
        <dbReference type="PROSITE-ProRule" id="PRU00335"/>
    </source>
</evidence>
<proteinExistence type="predicted"/>
<evidence type="ECO:0000256" key="2">
    <source>
        <dbReference type="ARBA" id="ARBA00023125"/>
    </source>
</evidence>
<evidence type="ECO:0000313" key="7">
    <source>
        <dbReference type="Proteomes" id="UP000472320"/>
    </source>
</evidence>
<dbReference type="Pfam" id="PF00440">
    <property type="entry name" value="TetR_N"/>
    <property type="match status" value="1"/>
</dbReference>
<dbReference type="InterPro" id="IPR009057">
    <property type="entry name" value="Homeodomain-like_sf"/>
</dbReference>
<dbReference type="RefSeq" id="WP_155455042.1">
    <property type="nucleotide sequence ID" value="NZ_WNKX01000011.1"/>
</dbReference>
<dbReference type="InterPro" id="IPR036271">
    <property type="entry name" value="Tet_transcr_reg_TetR-rel_C_sf"/>
</dbReference>
<keyword evidence="7" id="KW-1185">Reference proteome</keyword>
<dbReference type="Gene3D" id="1.10.10.60">
    <property type="entry name" value="Homeodomain-like"/>
    <property type="match status" value="1"/>
</dbReference>
<sequence>MKITKEKAAENRQLLVETAARLFREKGIDGVGVAEISKAAGLTHGALYAHFPSKDALAAEAMQFSTRSAFGKVTARPVTLQELIGYYLAPEQRDNLAEGCPLAAAASEVARQDAAVAANYTSGYRQMVDYIRSRLPAGEGQQQQAQAIMAALVGAISVSRNVYKSDPQLADEVLESVRNLLSRMS</sequence>
<dbReference type="GO" id="GO:0003677">
    <property type="term" value="F:DNA binding"/>
    <property type="evidence" value="ECO:0007669"/>
    <property type="project" value="UniProtKB-UniRule"/>
</dbReference>
<comment type="caution">
    <text evidence="6">The sequence shown here is derived from an EMBL/GenBank/DDBJ whole genome shotgun (WGS) entry which is preliminary data.</text>
</comment>
<dbReference type="OrthoDB" id="9798857at2"/>
<dbReference type="EMBL" id="WNKX01000011">
    <property type="protein sequence ID" value="MTW12104.1"/>
    <property type="molecule type" value="Genomic_DNA"/>
</dbReference>
<keyword evidence="3" id="KW-0804">Transcription</keyword>
<evidence type="ECO:0000313" key="6">
    <source>
        <dbReference type="EMBL" id="MTW12104.1"/>
    </source>
</evidence>
<feature type="DNA-binding region" description="H-T-H motif" evidence="4">
    <location>
        <begin position="32"/>
        <end position="51"/>
    </location>
</feature>
<dbReference type="PRINTS" id="PR00455">
    <property type="entry name" value="HTHTETR"/>
</dbReference>
<name>A0A6L6QJ62_9BURK</name>
<dbReference type="AlphaFoldDB" id="A0A6L6QJ62"/>
<dbReference type="PROSITE" id="PS50977">
    <property type="entry name" value="HTH_TETR_2"/>
    <property type="match status" value="1"/>
</dbReference>
<evidence type="ECO:0000256" key="3">
    <source>
        <dbReference type="ARBA" id="ARBA00023163"/>
    </source>
</evidence>
<keyword evidence="1" id="KW-0805">Transcription regulation</keyword>
<feature type="domain" description="HTH tetR-type" evidence="5">
    <location>
        <begin position="9"/>
        <end position="69"/>
    </location>
</feature>
<dbReference type="PANTHER" id="PTHR47506">
    <property type="entry name" value="TRANSCRIPTIONAL REGULATORY PROTEIN"/>
    <property type="match status" value="1"/>
</dbReference>
<dbReference type="InterPro" id="IPR001647">
    <property type="entry name" value="HTH_TetR"/>
</dbReference>
<dbReference type="SUPFAM" id="SSF48498">
    <property type="entry name" value="Tetracyclin repressor-like, C-terminal domain"/>
    <property type="match status" value="1"/>
</dbReference>
<accession>A0A6L6QJ62</accession>
<gene>
    <name evidence="6" type="ORF">GM658_15975</name>
</gene>
<reference evidence="6 7" key="1">
    <citation type="submission" date="2019-11" db="EMBL/GenBank/DDBJ databases">
        <title>Type strains purchased from KCTC, JCM and DSMZ.</title>
        <authorList>
            <person name="Lu H."/>
        </authorList>
    </citation>
    <scope>NUCLEOTIDE SEQUENCE [LARGE SCALE GENOMIC DNA]</scope>
    <source>
        <strain evidence="6 7">JCM 31587</strain>
    </source>
</reference>
<evidence type="ECO:0000259" key="5">
    <source>
        <dbReference type="PROSITE" id="PS50977"/>
    </source>
</evidence>
<dbReference type="Proteomes" id="UP000472320">
    <property type="component" value="Unassembled WGS sequence"/>
</dbReference>
<dbReference type="PANTHER" id="PTHR47506:SF7">
    <property type="entry name" value="TRANSCRIPTIONAL REGULATORY PROTEIN"/>
    <property type="match status" value="1"/>
</dbReference>
<protein>
    <submittedName>
        <fullName evidence="6">TetR family transcriptional regulator</fullName>
    </submittedName>
</protein>
<organism evidence="6 7">
    <name type="scientific">Massilia eburnea</name>
    <dbReference type="NCBI Taxonomy" id="1776165"/>
    <lineage>
        <taxon>Bacteria</taxon>
        <taxon>Pseudomonadati</taxon>
        <taxon>Pseudomonadota</taxon>
        <taxon>Betaproteobacteria</taxon>
        <taxon>Burkholderiales</taxon>
        <taxon>Oxalobacteraceae</taxon>
        <taxon>Telluria group</taxon>
        <taxon>Massilia</taxon>
    </lineage>
</organism>
<dbReference type="Gene3D" id="1.10.357.10">
    <property type="entry name" value="Tetracycline Repressor, domain 2"/>
    <property type="match status" value="1"/>
</dbReference>
<keyword evidence="2 4" id="KW-0238">DNA-binding</keyword>